<dbReference type="Proteomes" id="UP000612680">
    <property type="component" value="Chromosome"/>
</dbReference>
<name>A0ABX7I3R6_9BACT</name>
<sequence>MTYHKYLFLTVLSMLVLGGCQDSKRKQELDLREQRLLQKEKEFSLKEADYRSLVRMRDSLFTKTDTAAVVLQWPDDIAGTWNGKSLCRESTCPEYVIGDQRSNSWEFISDSTGLYTRVTNNNNQVIRVYSATFDSTRIQLHFASDSSASKNMELAVELGRSGANLLKGLQTIGIDKSCAAKFSIELTRSLNQ</sequence>
<protein>
    <recommendedName>
        <fullName evidence="3">Lipocalin-like domain-containing protein</fullName>
    </recommendedName>
</protein>
<evidence type="ECO:0000313" key="1">
    <source>
        <dbReference type="EMBL" id="QRR00721.1"/>
    </source>
</evidence>
<dbReference type="RefSeq" id="WP_204662173.1">
    <property type="nucleotide sequence ID" value="NZ_CP056775.1"/>
</dbReference>
<proteinExistence type="predicted"/>
<accession>A0ABX7I3R6</accession>
<dbReference type="PROSITE" id="PS51257">
    <property type="entry name" value="PROKAR_LIPOPROTEIN"/>
    <property type="match status" value="1"/>
</dbReference>
<reference evidence="1 2" key="1">
    <citation type="submission" date="2020-06" db="EMBL/GenBank/DDBJ databases">
        <title>Dyadobacter sandarakinus sp. nov., isolated from the soil of the Arctic Yellow River Station.</title>
        <authorList>
            <person name="Zhang Y."/>
            <person name="Peng F."/>
        </authorList>
    </citation>
    <scope>NUCLEOTIDE SEQUENCE [LARGE SCALE GENOMIC DNA]</scope>
    <source>
        <strain evidence="1 2">Q3-56</strain>
    </source>
</reference>
<evidence type="ECO:0000313" key="2">
    <source>
        <dbReference type="Proteomes" id="UP000612680"/>
    </source>
</evidence>
<dbReference type="EMBL" id="CP056775">
    <property type="protein sequence ID" value="QRR00721.1"/>
    <property type="molecule type" value="Genomic_DNA"/>
</dbReference>
<organism evidence="1 2">
    <name type="scientific">Dyadobacter sandarakinus</name>
    <dbReference type="NCBI Taxonomy" id="2747268"/>
    <lineage>
        <taxon>Bacteria</taxon>
        <taxon>Pseudomonadati</taxon>
        <taxon>Bacteroidota</taxon>
        <taxon>Cytophagia</taxon>
        <taxon>Cytophagales</taxon>
        <taxon>Spirosomataceae</taxon>
        <taxon>Dyadobacter</taxon>
    </lineage>
</organism>
<evidence type="ECO:0008006" key="3">
    <source>
        <dbReference type="Google" id="ProtNLM"/>
    </source>
</evidence>
<keyword evidence="2" id="KW-1185">Reference proteome</keyword>
<gene>
    <name evidence="1" type="ORF">HWI92_07285</name>
</gene>